<comment type="caution">
    <text evidence="2">The sequence shown here is derived from an EMBL/GenBank/DDBJ whole genome shotgun (WGS) entry which is preliminary data.</text>
</comment>
<protein>
    <submittedName>
        <fullName evidence="2">Uncharacterized protein</fullName>
    </submittedName>
</protein>
<feature type="compositionally biased region" description="Polar residues" evidence="1">
    <location>
        <begin position="61"/>
        <end position="71"/>
    </location>
</feature>
<feature type="region of interest" description="Disordered" evidence="1">
    <location>
        <begin position="42"/>
        <end position="73"/>
    </location>
</feature>
<evidence type="ECO:0000313" key="2">
    <source>
        <dbReference type="EMBL" id="GHB83620.1"/>
    </source>
</evidence>
<evidence type="ECO:0000313" key="3">
    <source>
        <dbReference type="Proteomes" id="UP000642673"/>
    </source>
</evidence>
<reference evidence="3" key="1">
    <citation type="journal article" date="2019" name="Int. J. Syst. Evol. Microbiol.">
        <title>The Global Catalogue of Microorganisms (GCM) 10K type strain sequencing project: providing services to taxonomists for standard genome sequencing and annotation.</title>
        <authorList>
            <consortium name="The Broad Institute Genomics Platform"/>
            <consortium name="The Broad Institute Genome Sequencing Center for Infectious Disease"/>
            <person name="Wu L."/>
            <person name="Ma J."/>
        </authorList>
    </citation>
    <scope>NUCLEOTIDE SEQUENCE [LARGE SCALE GENOMIC DNA]</scope>
    <source>
        <strain evidence="3">JCM 4738</strain>
    </source>
</reference>
<sequence length="154" mass="16704">MGEEHTADWAKSHDLPFREDGSDNAHSCQEDWHRHIVHVRDTAPSRCLPSRKHCSNPSPPRSTNSAGNSPTAALKTARSLEIIAQRTAYWPAQRARTQDHAATATALGVNTDEARNSWLGSRDGAWTAAAETSATCSLAVAALEGRQLGEPRAR</sequence>
<evidence type="ECO:0000256" key="1">
    <source>
        <dbReference type="SAM" id="MobiDB-lite"/>
    </source>
</evidence>
<gene>
    <name evidence="2" type="ORF">GCM10010347_63100</name>
</gene>
<accession>A0ABQ3F1Z7</accession>
<organism evidence="2 3">
    <name type="scientific">Streptomyces cirratus</name>
    <dbReference type="NCBI Taxonomy" id="68187"/>
    <lineage>
        <taxon>Bacteria</taxon>
        <taxon>Bacillati</taxon>
        <taxon>Actinomycetota</taxon>
        <taxon>Actinomycetes</taxon>
        <taxon>Kitasatosporales</taxon>
        <taxon>Streptomycetaceae</taxon>
        <taxon>Streptomyces</taxon>
    </lineage>
</organism>
<name>A0ABQ3F1Z7_9ACTN</name>
<feature type="region of interest" description="Disordered" evidence="1">
    <location>
        <begin position="1"/>
        <end position="28"/>
    </location>
</feature>
<dbReference type="EMBL" id="BMVP01000024">
    <property type="protein sequence ID" value="GHB83620.1"/>
    <property type="molecule type" value="Genomic_DNA"/>
</dbReference>
<keyword evidence="3" id="KW-1185">Reference proteome</keyword>
<dbReference type="Proteomes" id="UP000642673">
    <property type="component" value="Unassembled WGS sequence"/>
</dbReference>
<proteinExistence type="predicted"/>